<evidence type="ECO:0000259" key="2">
    <source>
        <dbReference type="Pfam" id="PF25153"/>
    </source>
</evidence>
<sequence length="237" mass="27218">HALNPFRKDEESHVTEIDGTPNTNIFTVLNIGQYYTDDQLMNIFSFSVLLKWLIGVVKAYSSTVCNSKSTNDTNSLVKESDNLSVTLKILGLLAPKSVDYCLRMIDQCERRAKTQSDIQLQVACLVETVQVLDIICSLDKNQTARVFQEVKRLNTRLAQDTTHLPVMVYILRFFFHHSISVVHDPQETFKHFFLTVICTHFKNQGVMYDIVDFLLKNLTIIAETTNILTDYFPNLFK</sequence>
<dbReference type="InterPro" id="IPR028222">
    <property type="entry name" value="AP5Z1"/>
</dbReference>
<dbReference type="PANTHER" id="PTHR46488:SF1">
    <property type="entry name" value="AP-5 COMPLEX SUBUNIT ZETA-1"/>
    <property type="match status" value="1"/>
</dbReference>
<feature type="non-terminal residue" evidence="3">
    <location>
        <position position="1"/>
    </location>
</feature>
<dbReference type="Pfam" id="PF25153">
    <property type="entry name" value="TPR_AP5Z1"/>
    <property type="match status" value="1"/>
</dbReference>
<dbReference type="Pfam" id="PF14764">
    <property type="entry name" value="SPG48"/>
    <property type="match status" value="1"/>
</dbReference>
<evidence type="ECO:0000313" key="3">
    <source>
        <dbReference type="EMBL" id="CEK60595.1"/>
    </source>
</evidence>
<dbReference type="InterPro" id="IPR056857">
    <property type="entry name" value="TPR_AP5Z1_N"/>
</dbReference>
<gene>
    <name evidence="3" type="primary">ORF39840</name>
</gene>
<dbReference type="EMBL" id="HACG01013730">
    <property type="protein sequence ID" value="CEK60595.1"/>
    <property type="molecule type" value="Transcribed_RNA"/>
</dbReference>
<dbReference type="PANTHER" id="PTHR46488">
    <property type="entry name" value="AP-5 COMPLEX SUBUNIT ZETA-1"/>
    <property type="match status" value="1"/>
</dbReference>
<feature type="non-terminal residue" evidence="3">
    <location>
        <position position="237"/>
    </location>
</feature>
<feature type="domain" description="AP-5 complex subunit zeta-1 N-terminal TPR" evidence="2">
    <location>
        <begin position="11"/>
        <end position="70"/>
    </location>
</feature>
<reference evidence="3" key="1">
    <citation type="submission" date="2014-12" db="EMBL/GenBank/DDBJ databases">
        <title>Insight into the proteome of Arion vulgaris.</title>
        <authorList>
            <person name="Aradska J."/>
            <person name="Bulat T."/>
            <person name="Smidak R."/>
            <person name="Sarate P."/>
            <person name="Gangsoo J."/>
            <person name="Sialana F."/>
            <person name="Bilban M."/>
            <person name="Lubec G."/>
        </authorList>
    </citation>
    <scope>NUCLEOTIDE SEQUENCE</scope>
    <source>
        <tissue evidence="3">Skin</tissue>
    </source>
</reference>
<dbReference type="AlphaFoldDB" id="A0A0B6YYN1"/>
<name>A0A0B6YYN1_9EUPU</name>
<organism evidence="3">
    <name type="scientific">Arion vulgaris</name>
    <dbReference type="NCBI Taxonomy" id="1028688"/>
    <lineage>
        <taxon>Eukaryota</taxon>
        <taxon>Metazoa</taxon>
        <taxon>Spiralia</taxon>
        <taxon>Lophotrochozoa</taxon>
        <taxon>Mollusca</taxon>
        <taxon>Gastropoda</taxon>
        <taxon>Heterobranchia</taxon>
        <taxon>Euthyneura</taxon>
        <taxon>Panpulmonata</taxon>
        <taxon>Eupulmonata</taxon>
        <taxon>Stylommatophora</taxon>
        <taxon>Helicina</taxon>
        <taxon>Arionoidea</taxon>
        <taxon>Arionidae</taxon>
        <taxon>Arion</taxon>
    </lineage>
</organism>
<proteinExistence type="predicted"/>
<accession>A0A0B6YYN1</accession>
<evidence type="ECO:0000259" key="1">
    <source>
        <dbReference type="Pfam" id="PF14764"/>
    </source>
</evidence>
<dbReference type="InterPro" id="IPR055450">
    <property type="entry name" value="AP5Z1_ARM"/>
</dbReference>
<feature type="domain" description="AP-5 complex subunit zeta-1 ARM repeats" evidence="1">
    <location>
        <begin position="120"/>
        <end position="237"/>
    </location>
</feature>
<protein>
    <submittedName>
        <fullName evidence="3">Uncharacterized protein</fullName>
    </submittedName>
</protein>
<dbReference type="GO" id="GO:0044599">
    <property type="term" value="C:AP-5 adaptor complex"/>
    <property type="evidence" value="ECO:0007669"/>
    <property type="project" value="InterPro"/>
</dbReference>